<evidence type="ECO:0000313" key="3">
    <source>
        <dbReference type="Proteomes" id="UP000324800"/>
    </source>
</evidence>
<organism evidence="2 3">
    <name type="scientific">Streblomastix strix</name>
    <dbReference type="NCBI Taxonomy" id="222440"/>
    <lineage>
        <taxon>Eukaryota</taxon>
        <taxon>Metamonada</taxon>
        <taxon>Preaxostyla</taxon>
        <taxon>Oxymonadida</taxon>
        <taxon>Streblomastigidae</taxon>
        <taxon>Streblomastix</taxon>
    </lineage>
</organism>
<name>A0A5J4WBU6_9EUKA</name>
<proteinExistence type="predicted"/>
<feature type="transmembrane region" description="Helical" evidence="1">
    <location>
        <begin position="66"/>
        <end position="89"/>
    </location>
</feature>
<evidence type="ECO:0000256" key="1">
    <source>
        <dbReference type="SAM" id="Phobius"/>
    </source>
</evidence>
<gene>
    <name evidence="2" type="ORF">EZS28_012058</name>
</gene>
<comment type="caution">
    <text evidence="2">The sequence shown here is derived from an EMBL/GenBank/DDBJ whole genome shotgun (WGS) entry which is preliminary data.</text>
</comment>
<reference evidence="2 3" key="1">
    <citation type="submission" date="2019-03" db="EMBL/GenBank/DDBJ databases">
        <title>Single cell metagenomics reveals metabolic interactions within the superorganism composed of flagellate Streblomastix strix and complex community of Bacteroidetes bacteria on its surface.</title>
        <authorList>
            <person name="Treitli S.C."/>
            <person name="Kolisko M."/>
            <person name="Husnik F."/>
            <person name="Keeling P."/>
            <person name="Hampl V."/>
        </authorList>
    </citation>
    <scope>NUCLEOTIDE SEQUENCE [LARGE SCALE GENOMIC DNA]</scope>
    <source>
        <strain evidence="2">ST1C</strain>
    </source>
</reference>
<sequence length="230" mass="25823">MVIANGISQFLELNYIGQWGSFAYYYYDIAKVTNIDLKLANDIIVQINPLPSPILLAGQLDDQSEILASLIQVIVALGVVSPIALPYILTNRILYLSYADFAIFIKQIISVFLCGIIAQARYKSCIHNQIYNEAEFLVITGKELQIVFNQFKSITPINIISYGIRQLKAPAQAISDTEINKWESLAWKVLTVDNNYDAGLGALARRQIVHINQKNLQKRSNGQPMNQSDE</sequence>
<keyword evidence="1" id="KW-1133">Transmembrane helix</keyword>
<feature type="transmembrane region" description="Helical" evidence="1">
    <location>
        <begin position="95"/>
        <end position="118"/>
    </location>
</feature>
<accession>A0A5J4WBU6</accession>
<keyword evidence="1" id="KW-0472">Membrane</keyword>
<dbReference type="AlphaFoldDB" id="A0A5J4WBU6"/>
<dbReference type="Proteomes" id="UP000324800">
    <property type="component" value="Unassembled WGS sequence"/>
</dbReference>
<dbReference type="EMBL" id="SNRW01002547">
    <property type="protein sequence ID" value="KAA6392414.1"/>
    <property type="molecule type" value="Genomic_DNA"/>
</dbReference>
<protein>
    <submittedName>
        <fullName evidence="2">Uncharacterized protein</fullName>
    </submittedName>
</protein>
<evidence type="ECO:0000313" key="2">
    <source>
        <dbReference type="EMBL" id="KAA6392414.1"/>
    </source>
</evidence>
<keyword evidence="1" id="KW-0812">Transmembrane</keyword>